<protein>
    <submittedName>
        <fullName evidence="2">Uncharacterized protein</fullName>
    </submittedName>
</protein>
<sequence>MEPAVFNEGDFAIPEVQLPPGLPIAANNDMSPPAYIPPRKNSPFFTPTPNKSQNQFTPRKFNNSRSSPRTPRYTNNTNVNHFQLINDSMAIPPLGVDIHGISNESGAVKYPLLLCSQEGTIMISLAVGVLVEICVDRSFRLVSNDNFTTYVNHNGSISSILHKYAKIVHSKEHVHCKINNTNDRYAIMGPEGILFTMANLSEAYLVSHCNAEGTTVPTAVALEKPTFPIQNIDYSLHQLYNESDIGIKNFSKCNEIVQKACYEYRSDGLLVIHLNGMTIKCNNDTGDVSVDAKPVRLEMNSKLLTVTLKSNFIDMSVQDRDKCYVKRSDKRIHTSRSGMVVSDGACTISMDQTGRILSCY</sequence>
<evidence type="ECO:0000313" key="2">
    <source>
        <dbReference type="EMBL" id="CAI5442635.1"/>
    </source>
</evidence>
<reference evidence="2" key="1">
    <citation type="submission" date="2022-11" db="EMBL/GenBank/DDBJ databases">
        <authorList>
            <person name="Kikuchi T."/>
        </authorList>
    </citation>
    <scope>NUCLEOTIDE SEQUENCE</scope>
    <source>
        <strain evidence="2">PS1010</strain>
    </source>
</reference>
<organism evidence="2 3">
    <name type="scientific">Caenorhabditis angaria</name>
    <dbReference type="NCBI Taxonomy" id="860376"/>
    <lineage>
        <taxon>Eukaryota</taxon>
        <taxon>Metazoa</taxon>
        <taxon>Ecdysozoa</taxon>
        <taxon>Nematoda</taxon>
        <taxon>Chromadorea</taxon>
        <taxon>Rhabditida</taxon>
        <taxon>Rhabditina</taxon>
        <taxon>Rhabditomorpha</taxon>
        <taxon>Rhabditoidea</taxon>
        <taxon>Rhabditidae</taxon>
        <taxon>Peloderinae</taxon>
        <taxon>Caenorhabditis</taxon>
    </lineage>
</organism>
<dbReference type="Proteomes" id="UP001152747">
    <property type="component" value="Unassembled WGS sequence"/>
</dbReference>
<evidence type="ECO:0000313" key="3">
    <source>
        <dbReference type="Proteomes" id="UP001152747"/>
    </source>
</evidence>
<accession>A0A9P1IDD7</accession>
<gene>
    <name evidence="2" type="ORF">CAMP_LOCUS5272</name>
</gene>
<name>A0A9P1IDD7_9PELO</name>
<dbReference type="PANTHER" id="PTHR39075:SF1">
    <property type="entry name" value="FI19908P1"/>
    <property type="match status" value="1"/>
</dbReference>
<dbReference type="PANTHER" id="PTHR39075">
    <property type="entry name" value="FI19908P1"/>
    <property type="match status" value="1"/>
</dbReference>
<dbReference type="EMBL" id="CANHGI010000002">
    <property type="protein sequence ID" value="CAI5442635.1"/>
    <property type="molecule type" value="Genomic_DNA"/>
</dbReference>
<dbReference type="GO" id="GO:0005615">
    <property type="term" value="C:extracellular space"/>
    <property type="evidence" value="ECO:0007669"/>
    <property type="project" value="TreeGrafter"/>
</dbReference>
<evidence type="ECO:0000256" key="1">
    <source>
        <dbReference type="SAM" id="MobiDB-lite"/>
    </source>
</evidence>
<feature type="compositionally biased region" description="Polar residues" evidence="1">
    <location>
        <begin position="43"/>
        <end position="75"/>
    </location>
</feature>
<comment type="caution">
    <text evidence="2">The sequence shown here is derived from an EMBL/GenBank/DDBJ whole genome shotgun (WGS) entry which is preliminary data.</text>
</comment>
<feature type="region of interest" description="Disordered" evidence="1">
    <location>
        <begin position="29"/>
        <end position="75"/>
    </location>
</feature>
<dbReference type="OrthoDB" id="6287170at2759"/>
<dbReference type="AlphaFoldDB" id="A0A9P1IDD7"/>
<keyword evidence="3" id="KW-1185">Reference proteome</keyword>
<proteinExistence type="predicted"/>